<evidence type="ECO:0000313" key="2">
    <source>
        <dbReference type="Proteomes" id="UP000800035"/>
    </source>
</evidence>
<dbReference type="AlphaFoldDB" id="A0A6A5TVB6"/>
<sequence>MILGHTWIYRWNYMLQSDSRLRTKKRTCASQSGAPWLRLGLLDNAYPLYSVNRPEDTIIIRRLGVGDRLAMAHKARSYDTIGLGSYSVGALEPSTHLPFFRLSLSRPSGTTCCIAWSSSHSGMVRMDGFLKIFCSYSFLGFCWSRAGLGLM</sequence>
<gene>
    <name evidence="1" type="ORF">CC80DRAFT_72195</name>
</gene>
<reference evidence="1" key="1">
    <citation type="journal article" date="2020" name="Stud. Mycol.">
        <title>101 Dothideomycetes genomes: a test case for predicting lifestyles and emergence of pathogens.</title>
        <authorList>
            <person name="Haridas S."/>
            <person name="Albert R."/>
            <person name="Binder M."/>
            <person name="Bloem J."/>
            <person name="Labutti K."/>
            <person name="Salamov A."/>
            <person name="Andreopoulos B."/>
            <person name="Baker S."/>
            <person name="Barry K."/>
            <person name="Bills G."/>
            <person name="Bluhm B."/>
            <person name="Cannon C."/>
            <person name="Castanera R."/>
            <person name="Culley D."/>
            <person name="Daum C."/>
            <person name="Ezra D."/>
            <person name="Gonzalez J."/>
            <person name="Henrissat B."/>
            <person name="Kuo A."/>
            <person name="Liang C."/>
            <person name="Lipzen A."/>
            <person name="Lutzoni F."/>
            <person name="Magnuson J."/>
            <person name="Mondo S."/>
            <person name="Nolan M."/>
            <person name="Ohm R."/>
            <person name="Pangilinan J."/>
            <person name="Park H.-J."/>
            <person name="Ramirez L."/>
            <person name="Alfaro M."/>
            <person name="Sun H."/>
            <person name="Tritt A."/>
            <person name="Yoshinaga Y."/>
            <person name="Zwiers L.-H."/>
            <person name="Turgeon B."/>
            <person name="Goodwin S."/>
            <person name="Spatafora J."/>
            <person name="Crous P."/>
            <person name="Grigoriev I."/>
        </authorList>
    </citation>
    <scope>NUCLEOTIDE SEQUENCE</scope>
    <source>
        <strain evidence="1">CBS 675.92</strain>
    </source>
</reference>
<proteinExistence type="predicted"/>
<dbReference type="Proteomes" id="UP000800035">
    <property type="component" value="Unassembled WGS sequence"/>
</dbReference>
<organism evidence="1 2">
    <name type="scientific">Byssothecium circinans</name>
    <dbReference type="NCBI Taxonomy" id="147558"/>
    <lineage>
        <taxon>Eukaryota</taxon>
        <taxon>Fungi</taxon>
        <taxon>Dikarya</taxon>
        <taxon>Ascomycota</taxon>
        <taxon>Pezizomycotina</taxon>
        <taxon>Dothideomycetes</taxon>
        <taxon>Pleosporomycetidae</taxon>
        <taxon>Pleosporales</taxon>
        <taxon>Massarineae</taxon>
        <taxon>Massarinaceae</taxon>
        <taxon>Byssothecium</taxon>
    </lineage>
</organism>
<keyword evidence="2" id="KW-1185">Reference proteome</keyword>
<evidence type="ECO:0000313" key="1">
    <source>
        <dbReference type="EMBL" id="KAF1956254.1"/>
    </source>
</evidence>
<dbReference type="EMBL" id="ML976992">
    <property type="protein sequence ID" value="KAF1956254.1"/>
    <property type="molecule type" value="Genomic_DNA"/>
</dbReference>
<protein>
    <submittedName>
        <fullName evidence="1">Uncharacterized protein</fullName>
    </submittedName>
</protein>
<accession>A0A6A5TVB6</accession>
<name>A0A6A5TVB6_9PLEO</name>